<dbReference type="GO" id="GO:0004725">
    <property type="term" value="F:protein tyrosine phosphatase activity"/>
    <property type="evidence" value="ECO:0007669"/>
    <property type="project" value="InterPro"/>
</dbReference>
<protein>
    <submittedName>
        <fullName evidence="2">Tyrosine-protein phosphatase domain-containing protein</fullName>
    </submittedName>
</protein>
<dbReference type="SUPFAM" id="SSF52799">
    <property type="entry name" value="(Phosphotyrosine protein) phosphatases II"/>
    <property type="match status" value="1"/>
</dbReference>
<reference evidence="2" key="1">
    <citation type="submission" date="2017-02" db="UniProtKB">
        <authorList>
            <consortium name="WormBaseParasite"/>
        </authorList>
    </citation>
    <scope>IDENTIFICATION</scope>
</reference>
<proteinExistence type="predicted"/>
<dbReference type="PROSITE" id="PS50055">
    <property type="entry name" value="TYR_PHOSPHATASE_PTP"/>
    <property type="match status" value="1"/>
</dbReference>
<dbReference type="InterPro" id="IPR052782">
    <property type="entry name" value="Oocyte-zygote_transition_reg"/>
</dbReference>
<sequence length="205" mass="24009">LFRTTESKSETGRITSALASDYDSSYIQDGKQSVSQMLLVDELLMEWVETVLKKGVRGLREEFLQLLQKKEYYIQGSTINTVSDFWYMIYQQKTEFIIMLTNFNKNEPEKSASHSPVESGQLCINNDIGLHCRTCERRMDFPSEIWQKTIEIFLDETIHFVTIFHWTDWPAHGVPRDFISPLRLLEEAKFISLNNKNFLKSNTHI</sequence>
<evidence type="ECO:0000313" key="2">
    <source>
        <dbReference type="WBParaSite" id="TCLT_0000961601-mRNA-1"/>
    </source>
</evidence>
<dbReference type="InterPro" id="IPR029021">
    <property type="entry name" value="Prot-tyrosine_phosphatase-like"/>
</dbReference>
<dbReference type="PANTHER" id="PTHR46163">
    <property type="entry name" value="TYROSINE-PROTEIN PHOSPHATASE-RELATED"/>
    <property type="match status" value="1"/>
</dbReference>
<dbReference type="WBParaSite" id="TCLT_0000961601-mRNA-1">
    <property type="protein sequence ID" value="TCLT_0000961601-mRNA-1"/>
    <property type="gene ID" value="TCLT_0000961601"/>
</dbReference>
<organism evidence="2">
    <name type="scientific">Thelazia callipaeda</name>
    <name type="common">Oriental eyeworm</name>
    <name type="synonym">Parasitic nematode</name>
    <dbReference type="NCBI Taxonomy" id="103827"/>
    <lineage>
        <taxon>Eukaryota</taxon>
        <taxon>Metazoa</taxon>
        <taxon>Ecdysozoa</taxon>
        <taxon>Nematoda</taxon>
        <taxon>Chromadorea</taxon>
        <taxon>Rhabditida</taxon>
        <taxon>Spirurina</taxon>
        <taxon>Spiruromorpha</taxon>
        <taxon>Thelazioidea</taxon>
        <taxon>Thelaziidae</taxon>
        <taxon>Thelazia</taxon>
    </lineage>
</organism>
<accession>A0A0N5D915</accession>
<dbReference type="InterPro" id="IPR000242">
    <property type="entry name" value="PTP_cat"/>
</dbReference>
<dbReference type="Pfam" id="PF00102">
    <property type="entry name" value="Y_phosphatase"/>
    <property type="match status" value="1"/>
</dbReference>
<dbReference type="PANTHER" id="PTHR46163:SF5">
    <property type="entry name" value="TYROSINE-PROTEIN PHOSPHATASE"/>
    <property type="match status" value="1"/>
</dbReference>
<dbReference type="Gene3D" id="3.90.190.10">
    <property type="entry name" value="Protein tyrosine phosphatase superfamily"/>
    <property type="match status" value="1"/>
</dbReference>
<name>A0A0N5D915_THECL</name>
<evidence type="ECO:0000259" key="1">
    <source>
        <dbReference type="PROSITE" id="PS50055"/>
    </source>
</evidence>
<feature type="domain" description="Tyrosine-protein phosphatase" evidence="1">
    <location>
        <begin position="75"/>
        <end position="189"/>
    </location>
</feature>
<dbReference type="AlphaFoldDB" id="A0A0N5D915"/>